<dbReference type="OrthoDB" id="9765462at2"/>
<name>A0A4V3V749_9BACI</name>
<comment type="caution">
    <text evidence="3">The sequence shown here is derived from an EMBL/GenBank/DDBJ whole genome shotgun (WGS) entry which is preliminary data.</text>
</comment>
<dbReference type="InterPro" id="IPR032466">
    <property type="entry name" value="Metal_Hydrolase"/>
</dbReference>
<dbReference type="SUPFAM" id="SSF51338">
    <property type="entry name" value="Composite domain of metallo-dependent hydrolases"/>
    <property type="match status" value="1"/>
</dbReference>
<dbReference type="Gene3D" id="3.20.20.140">
    <property type="entry name" value="Metal-dependent hydrolases"/>
    <property type="match status" value="1"/>
</dbReference>
<dbReference type="PANTHER" id="PTHR43668">
    <property type="entry name" value="ALLANTOINASE"/>
    <property type="match status" value="1"/>
</dbReference>
<organism evidence="3 4">
    <name type="scientific">Bacillus timonensis</name>
    <dbReference type="NCBI Taxonomy" id="1033734"/>
    <lineage>
        <taxon>Bacteria</taxon>
        <taxon>Bacillati</taxon>
        <taxon>Bacillota</taxon>
        <taxon>Bacilli</taxon>
        <taxon>Bacillales</taxon>
        <taxon>Bacillaceae</taxon>
        <taxon>Bacillus</taxon>
    </lineage>
</organism>
<evidence type="ECO:0000313" key="4">
    <source>
        <dbReference type="Proteomes" id="UP000306477"/>
    </source>
</evidence>
<gene>
    <name evidence="3" type="ORF">E1I69_21510</name>
</gene>
<evidence type="ECO:0000313" key="3">
    <source>
        <dbReference type="EMBL" id="THE09663.1"/>
    </source>
</evidence>
<protein>
    <submittedName>
        <fullName evidence="3">Amidohydrolase</fullName>
    </submittedName>
</protein>
<dbReference type="NCBIfam" id="TIGR00857">
    <property type="entry name" value="pyrC_multi"/>
    <property type="match status" value="1"/>
</dbReference>
<dbReference type="SUPFAM" id="SSF51556">
    <property type="entry name" value="Metallo-dependent hydrolases"/>
    <property type="match status" value="1"/>
</dbReference>
<dbReference type="AlphaFoldDB" id="A0A4V3V749"/>
<dbReference type="Gene3D" id="2.30.40.10">
    <property type="entry name" value="Urease, subunit C, domain 1"/>
    <property type="match status" value="1"/>
</dbReference>
<dbReference type="RefSeq" id="WP_136381597.1">
    <property type="nucleotide sequence ID" value="NZ_SLUB01000068.1"/>
</dbReference>
<dbReference type="FunFam" id="3.20.20.140:FF:000174">
    <property type="entry name" value="Dihydropyrimidinase-related protein 2"/>
    <property type="match status" value="1"/>
</dbReference>
<dbReference type="InterPro" id="IPR011059">
    <property type="entry name" value="Metal-dep_hydrolase_composite"/>
</dbReference>
<reference evidence="3 4" key="1">
    <citation type="journal article" date="2019" name="Indoor Air">
        <title>Impacts of indoor surface finishes on bacterial viability.</title>
        <authorList>
            <person name="Hu J."/>
            <person name="Maamar S.B."/>
            <person name="Glawe A.J."/>
            <person name="Gottel N."/>
            <person name="Gilbert J.A."/>
            <person name="Hartmann E.M."/>
        </authorList>
    </citation>
    <scope>NUCLEOTIDE SEQUENCE [LARGE SCALE GENOMIC DNA]</scope>
    <source>
        <strain evidence="3 4">AF060A6</strain>
    </source>
</reference>
<evidence type="ECO:0000256" key="1">
    <source>
        <dbReference type="ARBA" id="ARBA00008829"/>
    </source>
</evidence>
<dbReference type="GO" id="GO:0006145">
    <property type="term" value="P:purine nucleobase catabolic process"/>
    <property type="evidence" value="ECO:0007669"/>
    <property type="project" value="TreeGrafter"/>
</dbReference>
<dbReference type="Pfam" id="PF01979">
    <property type="entry name" value="Amidohydro_1"/>
    <property type="match status" value="1"/>
</dbReference>
<evidence type="ECO:0000259" key="2">
    <source>
        <dbReference type="Pfam" id="PF01979"/>
    </source>
</evidence>
<dbReference type="Proteomes" id="UP000306477">
    <property type="component" value="Unassembled WGS sequence"/>
</dbReference>
<dbReference type="InterPro" id="IPR006680">
    <property type="entry name" value="Amidohydro-rel"/>
</dbReference>
<dbReference type="GO" id="GO:0004038">
    <property type="term" value="F:allantoinase activity"/>
    <property type="evidence" value="ECO:0007669"/>
    <property type="project" value="TreeGrafter"/>
</dbReference>
<keyword evidence="4" id="KW-1185">Reference proteome</keyword>
<dbReference type="EMBL" id="SLUB01000068">
    <property type="protein sequence ID" value="THE09663.1"/>
    <property type="molecule type" value="Genomic_DNA"/>
</dbReference>
<sequence length="452" mass="49737">MFELEILNATIVTSKQRYVGSISIANGKIAAISKSPLLNAKQYIDATDLVLVPGMVDQHVHFMDPGETDREDFIHGSMAAATGGVTTVIEHTHAFPVRSVQAFEEKNEHLKKRSVVNYGLTAHVFPEDLGNLKALWESGAILFKIFTCTTHGIPTMNNDQLYQAFEEIASFNGSCLVHCEDDSITEGNEQRLKAAHRCDHGIISEWRSETAEEVAVANVALMARLTGVQATIAHISHPLVVELIKREQAEGAMLYGEVCPQYIFMDDQKVLERGPFGKFTPPARKADQQERLMEMILAGDIQILSTDHAPSTVEQKLSGNIWECNFGLPGVETTLPMMLNLVNQGKISLERVIEIYSETPSKVLGLYPNKGCIMVGADADLVLLDLNHKWTIKNENIISKSGWSPFDGVDITGKPIYTIVNGTVVYEKGNIVAEPGIGQPVSRLQKLSAINK</sequence>
<dbReference type="PANTHER" id="PTHR43668:SF2">
    <property type="entry name" value="ALLANTOINASE"/>
    <property type="match status" value="1"/>
</dbReference>
<dbReference type="GO" id="GO:0005737">
    <property type="term" value="C:cytoplasm"/>
    <property type="evidence" value="ECO:0007669"/>
    <property type="project" value="TreeGrafter"/>
</dbReference>
<dbReference type="InterPro" id="IPR050138">
    <property type="entry name" value="DHOase/Allantoinase_Hydrolase"/>
</dbReference>
<keyword evidence="3" id="KW-0378">Hydrolase</keyword>
<feature type="domain" description="Amidohydrolase-related" evidence="2">
    <location>
        <begin position="50"/>
        <end position="425"/>
    </location>
</feature>
<comment type="similarity">
    <text evidence="1">Belongs to the metallo-dependent hydrolases superfamily. Hydantoinase/dihydropyrimidinase family.</text>
</comment>
<accession>A0A4V3V749</accession>
<proteinExistence type="inferred from homology"/>